<feature type="region of interest" description="Disordered" evidence="4">
    <location>
        <begin position="429"/>
        <end position="459"/>
    </location>
</feature>
<dbReference type="GO" id="GO:0048471">
    <property type="term" value="C:perinuclear region of cytoplasm"/>
    <property type="evidence" value="ECO:0007669"/>
    <property type="project" value="TreeGrafter"/>
</dbReference>
<keyword evidence="3" id="KW-0677">Repeat</keyword>
<dbReference type="AlphaFoldDB" id="A0A443HVK0"/>
<dbReference type="PANTHER" id="PTHR24113:SF12">
    <property type="entry name" value="RAN GTPASE-ACTIVATING PROTEIN 1"/>
    <property type="match status" value="1"/>
</dbReference>
<evidence type="ECO:0000256" key="4">
    <source>
        <dbReference type="SAM" id="MobiDB-lite"/>
    </source>
</evidence>
<keyword evidence="6" id="KW-1185">Reference proteome</keyword>
<accession>A0A443HVK0</accession>
<evidence type="ECO:0000256" key="2">
    <source>
        <dbReference type="ARBA" id="ARBA00022614"/>
    </source>
</evidence>
<proteinExistence type="predicted"/>
<dbReference type="EMBL" id="RCNU01000005">
    <property type="protein sequence ID" value="RWQ95856.1"/>
    <property type="molecule type" value="Genomic_DNA"/>
</dbReference>
<dbReference type="SUPFAM" id="SSF52047">
    <property type="entry name" value="RNI-like"/>
    <property type="match status" value="1"/>
</dbReference>
<feature type="compositionally biased region" description="Basic and acidic residues" evidence="4">
    <location>
        <begin position="438"/>
        <end position="456"/>
    </location>
</feature>
<dbReference type="GO" id="GO:0006913">
    <property type="term" value="P:nucleocytoplasmic transport"/>
    <property type="evidence" value="ECO:0007669"/>
    <property type="project" value="TreeGrafter"/>
</dbReference>
<evidence type="ECO:0000256" key="3">
    <source>
        <dbReference type="ARBA" id="ARBA00022737"/>
    </source>
</evidence>
<feature type="region of interest" description="Disordered" evidence="4">
    <location>
        <begin position="478"/>
        <end position="534"/>
    </location>
</feature>
<organism evidence="5 6">
    <name type="scientific">Byssochlamys spectabilis</name>
    <name type="common">Paecilomyces variotii</name>
    <dbReference type="NCBI Taxonomy" id="264951"/>
    <lineage>
        <taxon>Eukaryota</taxon>
        <taxon>Fungi</taxon>
        <taxon>Dikarya</taxon>
        <taxon>Ascomycota</taxon>
        <taxon>Pezizomycotina</taxon>
        <taxon>Eurotiomycetes</taxon>
        <taxon>Eurotiomycetidae</taxon>
        <taxon>Eurotiales</taxon>
        <taxon>Thermoascaceae</taxon>
        <taxon>Paecilomyces</taxon>
    </lineage>
</organism>
<dbReference type="GO" id="GO:0005634">
    <property type="term" value="C:nucleus"/>
    <property type="evidence" value="ECO:0007669"/>
    <property type="project" value="TreeGrafter"/>
</dbReference>
<dbReference type="InterPro" id="IPR001611">
    <property type="entry name" value="Leu-rich_rpt"/>
</dbReference>
<comment type="caution">
    <text evidence="5">The sequence shown here is derived from an EMBL/GenBank/DDBJ whole genome shotgun (WGS) entry which is preliminary data.</text>
</comment>
<protein>
    <recommendedName>
        <fullName evidence="7">Leucine rich repeat protein</fullName>
    </recommendedName>
</protein>
<keyword evidence="1" id="KW-0343">GTPase activation</keyword>
<keyword evidence="2" id="KW-0433">Leucine-rich repeat</keyword>
<dbReference type="PANTHER" id="PTHR24113">
    <property type="entry name" value="RAN GTPASE-ACTIVATING PROTEIN 1"/>
    <property type="match status" value="1"/>
</dbReference>
<reference evidence="5 6" key="1">
    <citation type="journal article" date="2018" name="Front. Microbiol.">
        <title>Genomic and genetic insights into a cosmopolitan fungus, Paecilomyces variotii (Eurotiales).</title>
        <authorList>
            <person name="Urquhart A.S."/>
            <person name="Mondo S.J."/>
            <person name="Makela M.R."/>
            <person name="Hane J.K."/>
            <person name="Wiebenga A."/>
            <person name="He G."/>
            <person name="Mihaltcheva S."/>
            <person name="Pangilinan J."/>
            <person name="Lipzen A."/>
            <person name="Barry K."/>
            <person name="de Vries R.P."/>
            <person name="Grigoriev I.V."/>
            <person name="Idnurm A."/>
        </authorList>
    </citation>
    <scope>NUCLEOTIDE SEQUENCE [LARGE SCALE GENOMIC DNA]</scope>
    <source>
        <strain evidence="5 6">CBS 101075</strain>
    </source>
</reference>
<dbReference type="RefSeq" id="XP_028485501.1">
    <property type="nucleotide sequence ID" value="XM_028632302.1"/>
</dbReference>
<evidence type="ECO:0000313" key="5">
    <source>
        <dbReference type="EMBL" id="RWQ95856.1"/>
    </source>
</evidence>
<feature type="compositionally biased region" description="Polar residues" evidence="4">
    <location>
        <begin position="507"/>
        <end position="522"/>
    </location>
</feature>
<dbReference type="GeneID" id="39601579"/>
<dbReference type="VEuPathDB" id="FungiDB:C8Q69DRAFT_498620"/>
<dbReference type="Pfam" id="PF13516">
    <property type="entry name" value="LRR_6"/>
    <property type="match status" value="2"/>
</dbReference>
<dbReference type="GO" id="GO:0005096">
    <property type="term" value="F:GTPase activator activity"/>
    <property type="evidence" value="ECO:0007669"/>
    <property type="project" value="UniProtKB-KW"/>
</dbReference>
<dbReference type="GO" id="GO:0005829">
    <property type="term" value="C:cytosol"/>
    <property type="evidence" value="ECO:0007669"/>
    <property type="project" value="TreeGrafter"/>
</dbReference>
<gene>
    <name evidence="5" type="ORF">C8Q69DRAFT_498620</name>
</gene>
<feature type="region of interest" description="Disordered" evidence="4">
    <location>
        <begin position="347"/>
        <end position="369"/>
    </location>
</feature>
<dbReference type="InterPro" id="IPR027038">
    <property type="entry name" value="RanGap"/>
</dbReference>
<dbReference type="GO" id="GO:0031267">
    <property type="term" value="F:small GTPase binding"/>
    <property type="evidence" value="ECO:0007669"/>
    <property type="project" value="TreeGrafter"/>
</dbReference>
<sequence>MGRLNYSARKIEGLKAGQVLSKDLKKRIPPGIFSKAAARDPTLEIDIADKHLTDEGFDLFIDDLIECIEYRNDEHLDGIVRLAELHLQGNCLTAQSLKKLARVISLSAGDLRELDLSDNKIEIQQLEHRMTWQEFLESFQGCYVLKKLDLSRNPLGPRGAEILARSYMQSELDFLESGLDEVETAACENEDLNERVHSLTLGAGKENQTPRSSSKRLSSKGGTPLSGKQSLSSVEKIPTQADAKHYACTRGLRSIPYLILSDICMTNASAVHLSTMLSIHRPAEHLLSYLPGGKALVLPDTATHCKGIIWLPNKDLGPLGHKLLDMAERFRDMASDIDSDEEYAEEYNTPSKITGYDEPLATDSPSYDDGIRRQRQMRNKMSIEYSRLAKRVRIEVLQAEGVHSADIWSVTLKMMVICRALLLDDKDRHADASTGDGHQPEKQSEEKGEGTLEIREPAASVTAADIVRGRYTSHGNDFASEFPALPTSKPNSTVETPKRSRNDRHSTPPSQNQTTHASSPHVRNSPAVSSSSGKVSWRFGLPIEVWRMIISEAVGANGILDREQQLRVMRYASDWNALAYELTITGAAEHQQIWKFIDTVNCFTYNPLF</sequence>
<name>A0A443HVK0_BYSSP</name>
<feature type="region of interest" description="Disordered" evidence="4">
    <location>
        <begin position="199"/>
        <end position="234"/>
    </location>
</feature>
<dbReference type="Gene3D" id="3.80.10.10">
    <property type="entry name" value="Ribonuclease Inhibitor"/>
    <property type="match status" value="1"/>
</dbReference>
<feature type="compositionally biased region" description="Low complexity" evidence="4">
    <location>
        <begin position="525"/>
        <end position="534"/>
    </location>
</feature>
<evidence type="ECO:0000256" key="1">
    <source>
        <dbReference type="ARBA" id="ARBA00022468"/>
    </source>
</evidence>
<evidence type="ECO:0008006" key="7">
    <source>
        <dbReference type="Google" id="ProtNLM"/>
    </source>
</evidence>
<dbReference type="Proteomes" id="UP000283841">
    <property type="component" value="Unassembled WGS sequence"/>
</dbReference>
<dbReference type="InterPro" id="IPR032675">
    <property type="entry name" value="LRR_dom_sf"/>
</dbReference>
<feature type="compositionally biased region" description="Basic and acidic residues" evidence="4">
    <location>
        <begin position="496"/>
        <end position="506"/>
    </location>
</feature>
<dbReference type="PROSITE" id="PS51450">
    <property type="entry name" value="LRR"/>
    <property type="match status" value="1"/>
</dbReference>
<evidence type="ECO:0000313" key="6">
    <source>
        <dbReference type="Proteomes" id="UP000283841"/>
    </source>
</evidence>